<accession>A0AAW0TI32</accession>
<keyword evidence="3" id="KW-1185">Reference proteome</keyword>
<dbReference type="Proteomes" id="UP001487740">
    <property type="component" value="Unassembled WGS sequence"/>
</dbReference>
<feature type="compositionally biased region" description="Polar residues" evidence="1">
    <location>
        <begin position="1"/>
        <end position="21"/>
    </location>
</feature>
<gene>
    <name evidence="2" type="ORF">O3P69_017991</name>
</gene>
<reference evidence="2 3" key="1">
    <citation type="submission" date="2023-03" db="EMBL/GenBank/DDBJ databases">
        <title>High-quality genome of Scylla paramamosain provides insights in environmental adaptation.</title>
        <authorList>
            <person name="Zhang L."/>
        </authorList>
    </citation>
    <scope>NUCLEOTIDE SEQUENCE [LARGE SCALE GENOMIC DNA]</scope>
    <source>
        <strain evidence="2">LZ_2023a</strain>
        <tissue evidence="2">Muscle</tissue>
    </source>
</reference>
<name>A0AAW0TI32_SCYPA</name>
<dbReference type="EMBL" id="JARAKH010000030">
    <property type="protein sequence ID" value="KAK8387016.1"/>
    <property type="molecule type" value="Genomic_DNA"/>
</dbReference>
<dbReference type="Gene3D" id="2.60.20.10">
    <property type="entry name" value="Crystallins"/>
    <property type="match status" value="1"/>
</dbReference>
<organism evidence="2 3">
    <name type="scientific">Scylla paramamosain</name>
    <name type="common">Mud crab</name>
    <dbReference type="NCBI Taxonomy" id="85552"/>
    <lineage>
        <taxon>Eukaryota</taxon>
        <taxon>Metazoa</taxon>
        <taxon>Ecdysozoa</taxon>
        <taxon>Arthropoda</taxon>
        <taxon>Crustacea</taxon>
        <taxon>Multicrustacea</taxon>
        <taxon>Malacostraca</taxon>
        <taxon>Eumalacostraca</taxon>
        <taxon>Eucarida</taxon>
        <taxon>Decapoda</taxon>
        <taxon>Pleocyemata</taxon>
        <taxon>Brachyura</taxon>
        <taxon>Eubrachyura</taxon>
        <taxon>Portunoidea</taxon>
        <taxon>Portunidae</taxon>
        <taxon>Portuninae</taxon>
        <taxon>Scylla</taxon>
    </lineage>
</organism>
<feature type="region of interest" description="Disordered" evidence="1">
    <location>
        <begin position="1"/>
        <end position="29"/>
    </location>
</feature>
<dbReference type="AlphaFoldDB" id="A0AAW0TI32"/>
<dbReference type="EMBL" id="JARAKH010000030">
    <property type="protein sequence ID" value="KAK8387015.1"/>
    <property type="molecule type" value="Genomic_DNA"/>
</dbReference>
<evidence type="ECO:0000256" key="1">
    <source>
        <dbReference type="SAM" id="MobiDB-lite"/>
    </source>
</evidence>
<dbReference type="PANTHER" id="PTHR47641:SF1">
    <property type="entry name" value="GOLGI-ASSOCIATED OLFACTORY SIGNALING REGULATOR"/>
    <property type="match status" value="1"/>
</dbReference>
<evidence type="ECO:0000313" key="3">
    <source>
        <dbReference type="Proteomes" id="UP001487740"/>
    </source>
</evidence>
<proteinExistence type="predicted"/>
<sequence>MSQIPKSSKYSVTESSLSQVPKLSISDGPEFHMSQIPQFSKSEVPQFSVSETPKFSAFQVPQFSMSETPKFSASQVPHFSMSEISRFSVSQTPKFSASETPQYSVSEISKLHISQTPQFSMSEIPQSPTSNVPPFTVSNIPLFPVPKISLDFIPEISPLPKIQGTPIPEIQITPIPEIQITPIPEIQIDPIPEIQVTPIPEIQIDPITAIQIPTIPEIQIPPIPAIQIPTIPEIQIPPIPEIQIPPIPEIQTINDIQVDPKPPKIQLSVLWQQFTQCYTKPKLRGRCTLITTAVPELGLGKFDNQIQSVFQTGMWLYYESINYNDVIPGRVFYVIGTFTAVTFPFQYRNVVSSVRPIGGENNEYGDMLISYQGEGFTGAQHSWQYNDPFMLEEIGRISSIIVTGMSPWTVYSGEYYTGNSLCVYPDIYPANYHTQPYILGMYINITMLGLPNIISARKGCWASFGARPQSIRVDGRNANGYYGRIM</sequence>
<dbReference type="PANTHER" id="PTHR47641">
    <property type="entry name" value="PERIAXIN-LIKE"/>
    <property type="match status" value="1"/>
</dbReference>
<evidence type="ECO:0000313" key="2">
    <source>
        <dbReference type="EMBL" id="KAK8387016.1"/>
    </source>
</evidence>
<comment type="caution">
    <text evidence="2">The sequence shown here is derived from an EMBL/GenBank/DDBJ whole genome shotgun (WGS) entry which is preliminary data.</text>
</comment>
<protein>
    <submittedName>
        <fullName evidence="2">Uncharacterized protein</fullName>
    </submittedName>
</protein>